<dbReference type="AlphaFoldDB" id="A0A544BRE7"/>
<comment type="caution">
    <text evidence="1">The sequence shown here is derived from an EMBL/GenBank/DDBJ whole genome shotgun (WGS) entry which is preliminary data.</text>
</comment>
<dbReference type="Proteomes" id="UP000319979">
    <property type="component" value="Unassembled WGS sequence"/>
</dbReference>
<protein>
    <recommendedName>
        <fullName evidence="3">SMI1/KNR4 family protein</fullName>
    </recommendedName>
</protein>
<evidence type="ECO:0008006" key="3">
    <source>
        <dbReference type="Google" id="ProtNLM"/>
    </source>
</evidence>
<reference evidence="1 2" key="1">
    <citation type="submission" date="2019-07" db="EMBL/GenBank/DDBJ databases">
        <title>Phenotypic and genotypic antimicrobial resistance traits of Vibrio cholerae non-O1/non-O139 isolated from a large Austrian lake frequently associated with cases of infection.</title>
        <authorList>
            <person name="Lepuschitz S."/>
            <person name="Baron S."/>
            <person name="Larvor E."/>
            <person name="Granier S."/>
            <person name="Pretzer C."/>
            <person name="Mach R.L."/>
            <person name="Farnleitner A.H."/>
            <person name="Ruppitsch W."/>
            <person name="Pleininger S."/>
            <person name="Indra A."/>
            <person name="Kirschner A.K.T."/>
        </authorList>
    </citation>
    <scope>NUCLEOTIDE SEQUENCE [LARGE SCALE GENOMIC DNA]</scope>
    <source>
        <strain evidence="1 2">A12JL36W90</strain>
    </source>
</reference>
<organism evidence="1 2">
    <name type="scientific">Vibrio cholerae</name>
    <dbReference type="NCBI Taxonomy" id="666"/>
    <lineage>
        <taxon>Bacteria</taxon>
        <taxon>Pseudomonadati</taxon>
        <taxon>Pseudomonadota</taxon>
        <taxon>Gammaproteobacteria</taxon>
        <taxon>Vibrionales</taxon>
        <taxon>Vibrionaceae</taxon>
        <taxon>Vibrio</taxon>
    </lineage>
</organism>
<gene>
    <name evidence="1" type="ORF">FLM02_18090</name>
</gene>
<accession>A0A544BRE7</accession>
<name>A0A544BRE7_VIBCL</name>
<dbReference type="RefSeq" id="WP_142735853.1">
    <property type="nucleotide sequence ID" value="NZ_JAJPEJ010000146.1"/>
</dbReference>
<dbReference type="EMBL" id="VIOS01000131">
    <property type="protein sequence ID" value="TQP08925.1"/>
    <property type="molecule type" value="Genomic_DNA"/>
</dbReference>
<dbReference type="Gene3D" id="3.40.1580.10">
    <property type="entry name" value="SMI1/KNR4-like"/>
    <property type="match status" value="1"/>
</dbReference>
<evidence type="ECO:0000313" key="1">
    <source>
        <dbReference type="EMBL" id="TQP08925.1"/>
    </source>
</evidence>
<dbReference type="InterPro" id="IPR037883">
    <property type="entry name" value="Knr4/Smi1-like_sf"/>
</dbReference>
<evidence type="ECO:0000313" key="2">
    <source>
        <dbReference type="Proteomes" id="UP000319979"/>
    </source>
</evidence>
<sequence>MFEEEIKFLQEIEEPNNDQNKRDKLNDEEIIQLQNEFSGLPEDYLAYLREIGWGSFRQCQFGVFQCCYFEDLYDIGVEFEEKRYIAFGHNFSGDTSVFDAKDNFEVYDFWHDCLEFYKVDMTFKQYIRRCMLMSE</sequence>
<proteinExistence type="predicted"/>
<dbReference type="SUPFAM" id="SSF160631">
    <property type="entry name" value="SMI1/KNR4-like"/>
    <property type="match status" value="1"/>
</dbReference>